<sequence length="152" mass="16212">MLNSRQEAFVNAYVSDGCKNGKQAAIAAGYASKTAEVTASKLLRLGKVKEAIEARRKPAKEAAIVDAAFVFSKLKETVLVNSVLIQKEGFQGKMYHDDGSPVMRQVDPVATVSALKALASCLGMGKEKEDKDATIATLAESLRGLIDGPKRV</sequence>
<dbReference type="InterPro" id="IPR038713">
    <property type="entry name" value="Terminase_Gp1_N_sf"/>
</dbReference>
<keyword evidence="1" id="KW-1188">Viral release from host cell</keyword>
<dbReference type="InterPro" id="IPR052404">
    <property type="entry name" value="SPP1-like_terminase"/>
</dbReference>
<keyword evidence="2" id="KW-0231">Viral genome packaging</keyword>
<protein>
    <submittedName>
        <fullName evidence="3">Terminase small subunit</fullName>
    </submittedName>
</protein>
<evidence type="ECO:0000256" key="2">
    <source>
        <dbReference type="ARBA" id="ARBA00023219"/>
    </source>
</evidence>
<evidence type="ECO:0000256" key="1">
    <source>
        <dbReference type="ARBA" id="ARBA00022612"/>
    </source>
</evidence>
<evidence type="ECO:0000313" key="3">
    <source>
        <dbReference type="EMBL" id="DAD73688.1"/>
    </source>
</evidence>
<name>A0A8S5LUW7_9CAUD</name>
<dbReference type="EMBL" id="BK014743">
    <property type="protein sequence ID" value="DAD73688.1"/>
    <property type="molecule type" value="Genomic_DNA"/>
</dbReference>
<reference evidence="3" key="1">
    <citation type="journal article" date="2021" name="Proc. Natl. Acad. Sci. U.S.A.">
        <title>A Catalog of Tens of Thousands of Viruses from Human Metagenomes Reveals Hidden Associations with Chronic Diseases.</title>
        <authorList>
            <person name="Tisza M.J."/>
            <person name="Buck C.B."/>
        </authorList>
    </citation>
    <scope>NUCLEOTIDE SEQUENCE</scope>
    <source>
        <strain evidence="3">Ctrub15</strain>
    </source>
</reference>
<organism evidence="3">
    <name type="scientific">Podoviridae sp. ctrub15</name>
    <dbReference type="NCBI Taxonomy" id="2826581"/>
    <lineage>
        <taxon>Viruses</taxon>
        <taxon>Duplodnaviria</taxon>
        <taxon>Heunggongvirae</taxon>
        <taxon>Uroviricota</taxon>
        <taxon>Caudoviricetes</taxon>
    </lineage>
</organism>
<dbReference type="InterPro" id="IPR005335">
    <property type="entry name" value="Terminase_ssu"/>
</dbReference>
<dbReference type="PANTHER" id="PTHR41328">
    <property type="entry name" value="TERMINASE SMALL SUBUNIT-RELATED"/>
    <property type="match status" value="1"/>
</dbReference>
<dbReference type="Pfam" id="PF03592">
    <property type="entry name" value="Terminase_2"/>
    <property type="match status" value="1"/>
</dbReference>
<dbReference type="GO" id="GO:0051276">
    <property type="term" value="P:chromosome organization"/>
    <property type="evidence" value="ECO:0007669"/>
    <property type="project" value="InterPro"/>
</dbReference>
<accession>A0A8S5LUW7</accession>
<proteinExistence type="predicted"/>
<dbReference type="PANTHER" id="PTHR41328:SF2">
    <property type="entry name" value="TERMINASE SMALL SUBUNIT"/>
    <property type="match status" value="1"/>
</dbReference>
<dbReference type="Gene3D" id="1.10.10.1400">
    <property type="entry name" value="Terminase, small subunit, N-terminal DNA-binding domain, HTH motif"/>
    <property type="match status" value="1"/>
</dbReference>